<keyword evidence="6" id="KW-0239">DNA-directed DNA polymerase</keyword>
<keyword evidence="5" id="KW-0235">DNA replication</keyword>
<dbReference type="PANTHER" id="PTHR31511:SF12">
    <property type="entry name" value="RHO TERMINATION FACTOR N-TERMINAL DOMAIN-CONTAINING PROTEIN"/>
    <property type="match status" value="1"/>
</dbReference>
<evidence type="ECO:0000313" key="10">
    <source>
        <dbReference type="EMBL" id="CAH1107892.1"/>
    </source>
</evidence>
<dbReference type="GO" id="GO:0003677">
    <property type="term" value="F:DNA binding"/>
    <property type="evidence" value="ECO:0007669"/>
    <property type="project" value="UniProtKB-KW"/>
</dbReference>
<evidence type="ECO:0000256" key="7">
    <source>
        <dbReference type="ARBA" id="ARBA00023125"/>
    </source>
</evidence>
<protein>
    <recommendedName>
        <fullName evidence="2">DNA-directed DNA polymerase</fullName>
        <ecNumber evidence="2">2.7.7.7</ecNumber>
    </recommendedName>
</protein>
<dbReference type="GO" id="GO:0006260">
    <property type="term" value="P:DNA replication"/>
    <property type="evidence" value="ECO:0007669"/>
    <property type="project" value="UniProtKB-KW"/>
</dbReference>
<dbReference type="Pfam" id="PF03175">
    <property type="entry name" value="DNA_pol_B_2"/>
    <property type="match status" value="1"/>
</dbReference>
<dbReference type="InterPro" id="IPR004868">
    <property type="entry name" value="DNA-dir_DNA_pol_B_mt/vir"/>
</dbReference>
<dbReference type="OrthoDB" id="6729624at2759"/>
<reference evidence="10" key="1">
    <citation type="submission" date="2022-01" db="EMBL/GenBank/DDBJ databases">
        <authorList>
            <person name="King R."/>
        </authorList>
    </citation>
    <scope>NUCLEOTIDE SEQUENCE</scope>
</reference>
<evidence type="ECO:0000256" key="3">
    <source>
        <dbReference type="ARBA" id="ARBA00022679"/>
    </source>
</evidence>
<gene>
    <name evidence="10" type="ORF">PSYICH_LOCUS9083</name>
</gene>
<evidence type="ECO:0000313" key="11">
    <source>
        <dbReference type="Proteomes" id="UP001153636"/>
    </source>
</evidence>
<evidence type="ECO:0000256" key="6">
    <source>
        <dbReference type="ARBA" id="ARBA00022932"/>
    </source>
</evidence>
<dbReference type="GO" id="GO:0003887">
    <property type="term" value="F:DNA-directed DNA polymerase activity"/>
    <property type="evidence" value="ECO:0007669"/>
    <property type="project" value="UniProtKB-KW"/>
</dbReference>
<accession>A0A9P0CR13</accession>
<evidence type="ECO:0000259" key="9">
    <source>
        <dbReference type="Pfam" id="PF03175"/>
    </source>
</evidence>
<dbReference type="Proteomes" id="UP001153636">
    <property type="component" value="Chromosome 3"/>
</dbReference>
<organism evidence="10 11">
    <name type="scientific">Psylliodes chrysocephalus</name>
    <dbReference type="NCBI Taxonomy" id="3402493"/>
    <lineage>
        <taxon>Eukaryota</taxon>
        <taxon>Metazoa</taxon>
        <taxon>Ecdysozoa</taxon>
        <taxon>Arthropoda</taxon>
        <taxon>Hexapoda</taxon>
        <taxon>Insecta</taxon>
        <taxon>Pterygota</taxon>
        <taxon>Neoptera</taxon>
        <taxon>Endopterygota</taxon>
        <taxon>Coleoptera</taxon>
        <taxon>Polyphaga</taxon>
        <taxon>Cucujiformia</taxon>
        <taxon>Chrysomeloidea</taxon>
        <taxon>Chrysomelidae</taxon>
        <taxon>Galerucinae</taxon>
        <taxon>Alticini</taxon>
        <taxon>Psylliodes</taxon>
    </lineage>
</organism>
<dbReference type="EMBL" id="OV651815">
    <property type="protein sequence ID" value="CAH1107892.1"/>
    <property type="molecule type" value="Genomic_DNA"/>
</dbReference>
<feature type="domain" description="DNA-directed DNA polymerase family B mitochondria/virus" evidence="9">
    <location>
        <begin position="408"/>
        <end position="892"/>
    </location>
</feature>
<sequence length="1068" mass="126131">MYCSDRILTKFEEFQERDSGWALLKILHLKLNINKYNPLQGGISTYVDLPPFIKNTKSVINIKNSDPFCFLWAVVAAKEPAAISKNVVRTSSYRHFSKVLKYDNINFPMDIKDIPKFENLNKLAINVFSVSKKKEILPLVVSKTNFHPRINLLMISCNNDTLYNADDNDSSSDENENYIKTSTFHFAYIKDLSKLVRGQMRNSKNRKWICDRCLNHFSSSTYLQNHLTDCCRLDSEVKLVVPKEINKFMMFKNFKNEELVPFVIYADLESILVKNTFDNNMQKSSKSHISNKHEAFSIAYYFKSSYDDSLSYFKNFTGLDCHVWFVKELEKIAKKIKSLNLLQRYLKLPPLTVKEEHDFNLSSVCHICSKPITNINEKVRNHSHITGIFMGAAHSLCNIKYQTSYAIPVVFHNLSGYDSHFIIKALNSEIEGNITLLPLNQERYISFTKYIKGTNINFRFIDSFRFLSDKLDKLSSYLDNEQKVITKKYYKDISKFNLVTRKGVFPYEYLDSYEKLQDTCLPSKDKFYSQINNEEITDNDYAHASNVWKTFNIKNLKEYAELYLKTDVLLLTDVFENFRTMCVKTYGLDSLHYYTLPGLAFDAMLKITNVKLELLTNIEMVLFFQKGIRGGISQCSNRYGAANNRYMGKEYNPHLPTSYLMYFDINNLYGTAMCDFLPYGGFQWIPLSEIYKENIMNCPDDSDYGYILEVDLEYPKEIFEFHKDLPLCPEHLIPPTSNSTIPKLLTTLYDKQKYVIHYKNLKQSIRLGLKLNKIHRCLKFEQSQWLKKYIDINIELRKKSKNEFEKNLYKLFINAPYGKTIENVMKYKDIKMVNRWSGRYGANYYISQPNFHSCTIFDKNTVVIEMKKQKINFNKPIFLGMCILDISKTFLYDFHYDYVKEKFQERAILLYSDTDSLIYKFNIDNIYQHIRDDIHKFDTSEYTENNAYNIPLRNKKALGLMKDENKGQIMTHFIGLRSKMYAFKPRINCPIVNKENLLQIKEDVVTNCKSKHFQLYQAQPQTEEDWDVMENNYQYLRWMDECTNKYWNWIKLNMWYNVITFNYYCQTL</sequence>
<keyword evidence="3" id="KW-0808">Transferase</keyword>
<dbReference type="GO" id="GO:0042575">
    <property type="term" value="C:DNA polymerase complex"/>
    <property type="evidence" value="ECO:0007669"/>
    <property type="project" value="UniProtKB-ARBA"/>
</dbReference>
<dbReference type="InterPro" id="IPR012337">
    <property type="entry name" value="RNaseH-like_sf"/>
</dbReference>
<dbReference type="InterPro" id="IPR043502">
    <property type="entry name" value="DNA/RNA_pol_sf"/>
</dbReference>
<comment type="catalytic activity">
    <reaction evidence="8">
        <text>DNA(n) + a 2'-deoxyribonucleoside 5'-triphosphate = DNA(n+1) + diphosphate</text>
        <dbReference type="Rhea" id="RHEA:22508"/>
        <dbReference type="Rhea" id="RHEA-COMP:17339"/>
        <dbReference type="Rhea" id="RHEA-COMP:17340"/>
        <dbReference type="ChEBI" id="CHEBI:33019"/>
        <dbReference type="ChEBI" id="CHEBI:61560"/>
        <dbReference type="ChEBI" id="CHEBI:173112"/>
        <dbReference type="EC" id="2.7.7.7"/>
    </reaction>
</comment>
<dbReference type="PANTHER" id="PTHR31511">
    <property type="entry name" value="PROTEIN CBG23764"/>
    <property type="match status" value="1"/>
</dbReference>
<keyword evidence="4" id="KW-0548">Nucleotidyltransferase</keyword>
<dbReference type="AlphaFoldDB" id="A0A9P0CR13"/>
<dbReference type="GO" id="GO:0000166">
    <property type="term" value="F:nucleotide binding"/>
    <property type="evidence" value="ECO:0007669"/>
    <property type="project" value="InterPro"/>
</dbReference>
<evidence type="ECO:0000256" key="5">
    <source>
        <dbReference type="ARBA" id="ARBA00022705"/>
    </source>
</evidence>
<evidence type="ECO:0000256" key="1">
    <source>
        <dbReference type="ARBA" id="ARBA00005755"/>
    </source>
</evidence>
<evidence type="ECO:0000256" key="8">
    <source>
        <dbReference type="ARBA" id="ARBA00049244"/>
    </source>
</evidence>
<evidence type="ECO:0000256" key="4">
    <source>
        <dbReference type="ARBA" id="ARBA00022695"/>
    </source>
</evidence>
<dbReference type="SUPFAM" id="SSF56672">
    <property type="entry name" value="DNA/RNA polymerases"/>
    <property type="match status" value="1"/>
</dbReference>
<comment type="similarity">
    <text evidence="1">Belongs to the DNA polymerase type-B family.</text>
</comment>
<dbReference type="EC" id="2.7.7.7" evidence="2"/>
<keyword evidence="7" id="KW-0238">DNA-binding</keyword>
<name>A0A9P0CR13_9CUCU</name>
<evidence type="ECO:0000256" key="2">
    <source>
        <dbReference type="ARBA" id="ARBA00012417"/>
    </source>
</evidence>
<keyword evidence="11" id="KW-1185">Reference proteome</keyword>
<proteinExistence type="inferred from homology"/>
<dbReference type="SUPFAM" id="SSF53098">
    <property type="entry name" value="Ribonuclease H-like"/>
    <property type="match status" value="1"/>
</dbReference>